<dbReference type="SMART" id="SM00360">
    <property type="entry name" value="RRM"/>
    <property type="match status" value="3"/>
</dbReference>
<dbReference type="SUPFAM" id="SSF56399">
    <property type="entry name" value="ADP-ribosylation"/>
    <property type="match status" value="1"/>
</dbReference>
<evidence type="ECO:0000256" key="4">
    <source>
        <dbReference type="ARBA" id="ARBA00023027"/>
    </source>
</evidence>
<keyword evidence="2 6" id="KW-0328">Glycosyltransferase</keyword>
<feature type="domain" description="PARP catalytic" evidence="8">
    <location>
        <begin position="1362"/>
        <end position="1560"/>
    </location>
</feature>
<dbReference type="PANTHER" id="PTHR14453">
    <property type="entry name" value="PARP/ZINC FINGER CCCH TYPE DOMAIN CONTAINING PROTEIN"/>
    <property type="match status" value="1"/>
</dbReference>
<dbReference type="PANTHER" id="PTHR14453:SF67">
    <property type="entry name" value="POLY [ADP-RIBOSE] POLYMERASE"/>
    <property type="match status" value="1"/>
</dbReference>
<dbReference type="InterPro" id="IPR000504">
    <property type="entry name" value="RRM_dom"/>
</dbReference>
<accession>A0ABM0GLZ6</accession>
<evidence type="ECO:0000256" key="5">
    <source>
        <dbReference type="ARBA" id="ARBA00023242"/>
    </source>
</evidence>
<dbReference type="SMART" id="SM00506">
    <property type="entry name" value="A1pp"/>
    <property type="match status" value="2"/>
</dbReference>
<keyword evidence="10" id="KW-1185">Reference proteome</keyword>
<feature type="region of interest" description="Disordered" evidence="7">
    <location>
        <begin position="762"/>
        <end position="785"/>
    </location>
</feature>
<dbReference type="Pfam" id="PF23085">
    <property type="entry name" value="RRM_PARP14_3"/>
    <property type="match status" value="2"/>
</dbReference>
<keyword evidence="5" id="KW-0539">Nucleus</keyword>
<dbReference type="Gene3D" id="3.40.220.10">
    <property type="entry name" value="Leucine Aminopeptidase, subunit E, domain 1"/>
    <property type="match status" value="2"/>
</dbReference>
<proteinExistence type="predicted"/>
<dbReference type="SUPFAM" id="SSF117839">
    <property type="entry name" value="WWE domain"/>
    <property type="match status" value="1"/>
</dbReference>
<dbReference type="PROSITE" id="PS51059">
    <property type="entry name" value="PARP_CATALYTIC"/>
    <property type="match status" value="1"/>
</dbReference>
<evidence type="ECO:0000256" key="1">
    <source>
        <dbReference type="ARBA" id="ARBA00004123"/>
    </source>
</evidence>
<dbReference type="EC" id="2.4.2.-" evidence="6"/>
<dbReference type="Gene3D" id="3.90.228.10">
    <property type="match status" value="1"/>
</dbReference>
<dbReference type="CDD" id="cd01439">
    <property type="entry name" value="TCCD_inducible_PARP_like"/>
    <property type="match status" value="1"/>
</dbReference>
<dbReference type="PROSITE" id="PS51154">
    <property type="entry name" value="MACRO"/>
    <property type="match status" value="2"/>
</dbReference>
<feature type="domain" description="Macro" evidence="9">
    <location>
        <begin position="976"/>
        <end position="1150"/>
    </location>
</feature>
<dbReference type="CDD" id="cd12547">
    <property type="entry name" value="RRM1_2_PAR10"/>
    <property type="match status" value="2"/>
</dbReference>
<dbReference type="GeneID" id="100368410"/>
<evidence type="ECO:0000256" key="3">
    <source>
        <dbReference type="ARBA" id="ARBA00022679"/>
    </source>
</evidence>
<gene>
    <name evidence="11" type="primary">LOC100368410</name>
</gene>
<dbReference type="Pfam" id="PF00644">
    <property type="entry name" value="PARP"/>
    <property type="match status" value="1"/>
</dbReference>
<evidence type="ECO:0000259" key="9">
    <source>
        <dbReference type="PROSITE" id="PS51154"/>
    </source>
</evidence>
<evidence type="ECO:0000256" key="6">
    <source>
        <dbReference type="RuleBase" id="RU362114"/>
    </source>
</evidence>
<dbReference type="RefSeq" id="XP_002732880.1">
    <property type="nucleotide sequence ID" value="XM_002732834.2"/>
</dbReference>
<dbReference type="InterPro" id="IPR035979">
    <property type="entry name" value="RBD_domain_sf"/>
</dbReference>
<dbReference type="CDD" id="cd02903">
    <property type="entry name" value="Macro_BAL-like"/>
    <property type="match status" value="1"/>
</dbReference>
<name>A0ABM0GLZ6_SACKO</name>
<evidence type="ECO:0000313" key="10">
    <source>
        <dbReference type="Proteomes" id="UP000694865"/>
    </source>
</evidence>
<evidence type="ECO:0000313" key="11">
    <source>
        <dbReference type="RefSeq" id="XP_002732880.1"/>
    </source>
</evidence>
<reference evidence="11" key="1">
    <citation type="submission" date="2025-08" db="UniProtKB">
        <authorList>
            <consortium name="RefSeq"/>
        </authorList>
    </citation>
    <scope>IDENTIFICATION</scope>
    <source>
        <tissue evidence="11">Testes</tissue>
    </source>
</reference>
<dbReference type="SUPFAM" id="SSF52949">
    <property type="entry name" value="Macro domain-like"/>
    <property type="match status" value="2"/>
</dbReference>
<dbReference type="Gene3D" id="3.30.70.330">
    <property type="match status" value="2"/>
</dbReference>
<dbReference type="InterPro" id="IPR034464">
    <property type="entry name" value="PAR10_RRM1_2"/>
</dbReference>
<dbReference type="InterPro" id="IPR012677">
    <property type="entry name" value="Nucleotide-bd_a/b_plait_sf"/>
</dbReference>
<dbReference type="InterPro" id="IPR052056">
    <property type="entry name" value="Mono-ARTD/PARP"/>
</dbReference>
<dbReference type="Gene3D" id="3.30.720.50">
    <property type="match status" value="1"/>
</dbReference>
<organism evidence="10 11">
    <name type="scientific">Saccoglossus kowalevskii</name>
    <name type="common">Acorn worm</name>
    <dbReference type="NCBI Taxonomy" id="10224"/>
    <lineage>
        <taxon>Eukaryota</taxon>
        <taxon>Metazoa</taxon>
        <taxon>Hemichordata</taxon>
        <taxon>Enteropneusta</taxon>
        <taxon>Harrimaniidae</taxon>
        <taxon>Saccoglossus</taxon>
    </lineage>
</organism>
<keyword evidence="4 6" id="KW-0520">NAD</keyword>
<keyword evidence="3 6" id="KW-0808">Transferase</keyword>
<feature type="domain" description="Macro" evidence="9">
    <location>
        <begin position="783"/>
        <end position="962"/>
    </location>
</feature>
<evidence type="ECO:0000259" key="8">
    <source>
        <dbReference type="PROSITE" id="PS51059"/>
    </source>
</evidence>
<evidence type="ECO:0000256" key="2">
    <source>
        <dbReference type="ARBA" id="ARBA00022676"/>
    </source>
</evidence>
<dbReference type="InterPro" id="IPR043472">
    <property type="entry name" value="Macro_dom-like"/>
</dbReference>
<sequence length="1560" mass="174521">MAGVGEGTIEVSGYSQNTSDDTLLFYFENKRRSGGGDIVESDNGFRRKGNRCYITFQNPSVVQSVLSRASHVLNGRTLQIKTVRPAEIDNNKLVIKNISEHTTKDGLGYFLKDLTKSKVLNIAYLNEDKNCAIITFAESINVQNIVAKNEKSPAILDGISLTLLPLEETCVLQVSGLPDSVTPDWLELYFESKKRSGGADGAVEKVEMPDRDVAIVTFKSPKIVKSILKRTHKYNTHLLHVSPFYNCMEENDYDDDIDVDIGSDQEEQNDTSIYEHTYHAPRRVTESKTFASPAAAAPSSSQPLDYKLPIDADLMDFIESNRVHRDEFKKTMHRVNAVVIPGNDDNIIIVSPSKSIRGKSKIHEWETQTQDTLFKFVNQFSIYEKQQVPTDIWLNHSSMLDELSTSVKTIQDKGGNSIRLIGKTVDVETAAAKLESAIIKVKAEIERKARQKTSKIARQSLGKLEMLQHDLEAIKKRLPSVDIRIDWKTMEVVFKGCAEDNTAAMCEVYESFNKFNTKRYDVHPSLAGFLDSRSGRQLHKEKLAKQNIHIGLDVDGGNVTIIAMSQNDIHTAWQALQRGFGVEEVTSKSDITAVFQKEDFTSMVAELESRYKVQINFGEKSVSVAGPSGDLKTVKKKLNDYIMANLKGTRFQKVGEDIIRFMRSHRSTDKIAEIQERLVRKSGRLVIKHNGFHIEGNPDVIDEALADLNKMIDAVERKAKTLKIKDKCECKLFSTDKGEQLVKSIETKVDCAIRIDKKGSFSSISRGSRPSLDTPYTSVRSSSSSSSVYTRKGKKIIVKQGSIADERVDSIVTSISGDLELRGGAAKAIFDKGGDGLVQKTRKLGLDKPGDVGYTSPGNLRCKEVMHCILGKWDKGQGEKTLRDVVRKCLGRAGRANHASIAIPSLGTGFLRFPHGKCAQILLEEIINCIDKYPSSSIKEFRFIVFDDMSVNAFESELSKLQDSATHTVDNSESRFVGDCNKQYGKVVVQIKQGDLTAADVDVIVNPVFSDNYEQGQIGNSIFKAAGSSLGAEYKSLKDDLRSGPIITGGGSLRRIQNVIHMVCPSASQLKQEIRQCLSLADMMEMNSIALPAIGTGRFGLSAGESAEGIIKGIESFTKNGNPQNLSRVEIVVFQASMVTEYARRLGTGSIITHGVTGDRKTVDSDAEVTITILSDNDKEIRKAEAEIKKILSEEITVDYIEDDILIKLERQDIHKLVSIGRENNVSVKFLTVLKPGFLPLTSSDKGKLQLRGLSIDVPTYKLEVRHWLQKYKKAKEIKKKVTWSFIDGRNRYPFDTIWNYELELARQNGEKMVCLNGEDGKPKFQVDIRAMTETNLRNHKKYALERDGPEELTVIFPDTWIPFPRGHLSREPLQVTLTAGSPEYQQVATTFNATADAAQNHQIVKIERIQHEDRFKGYSLKKKQLENKNKRWKNERTLYHGTKKDVVDKIIVDGFNRSYAGDNTGHWEGAGVYFAVKSGYSMKTYFSPVDGTGHRYIFQVKVLVGKWAKGKADMKEPPLKDANGTDRFDTTVDNETNPSMFVIFHDDQAYPEYLITFKT</sequence>
<dbReference type="InterPro" id="IPR012317">
    <property type="entry name" value="Poly(ADP-ribose)pol_cat_dom"/>
</dbReference>
<dbReference type="InterPro" id="IPR002589">
    <property type="entry name" value="Macro_dom"/>
</dbReference>
<comment type="subcellular location">
    <subcellularLocation>
        <location evidence="1">Nucleus</location>
    </subcellularLocation>
</comment>
<evidence type="ECO:0000256" key="7">
    <source>
        <dbReference type="SAM" id="MobiDB-lite"/>
    </source>
</evidence>
<dbReference type="Proteomes" id="UP000694865">
    <property type="component" value="Unplaced"/>
</dbReference>
<dbReference type="Pfam" id="PF01661">
    <property type="entry name" value="Macro"/>
    <property type="match status" value="2"/>
</dbReference>
<dbReference type="InterPro" id="IPR037197">
    <property type="entry name" value="WWE_dom_sf"/>
</dbReference>
<protein>
    <recommendedName>
        <fullName evidence="6">Poly [ADP-ribose] polymerase</fullName>
        <shortName evidence="6">PARP</shortName>
        <ecNumber evidence="6">2.4.2.-</ecNumber>
    </recommendedName>
</protein>
<dbReference type="SUPFAM" id="SSF54928">
    <property type="entry name" value="RNA-binding domain, RBD"/>
    <property type="match status" value="1"/>
</dbReference>